<sequence length="364" mass="41367">MTKLAVLTSSHTGVLKEEFLGIESGEEKLPRPKKITKKSRHTTGAVSSTHQSNSNKEKSLLKKDVFWQISEPVDTQENMDYFLSSLMVNEEFSFSDDFLNELDLTPTIVPTTTRQNLTVQQQSLNQAFPIVDNCENHRQRQSFDSVSSTSDDSLGSMESVEEPYNMVKVPNFNQNQYHKESHTLKLPSYDYCATAQKEQYCQMNTKPTLHNIESKTINRGGSAKRPSNSRRQSGATSKRKIDSVYNNDPYLQRHRLLVNARQKNRMMKINNMYTMLNSLIPEQVLCEANVKPHSKLGILKRAIVYWSSLADTLNTPAPTPVDADSMLMENDQTSSLLNTVPIKKEEQPEQSNYCLMSTLNNLSN</sequence>
<dbReference type="Proteomes" id="UP000594262">
    <property type="component" value="Unplaced"/>
</dbReference>
<feature type="region of interest" description="Disordered" evidence="1">
    <location>
        <begin position="26"/>
        <end position="57"/>
    </location>
</feature>
<feature type="domain" description="BHLH" evidence="2">
    <location>
        <begin position="253"/>
        <end position="309"/>
    </location>
</feature>
<dbReference type="Gene3D" id="4.10.280.10">
    <property type="entry name" value="Helix-loop-helix DNA-binding domain"/>
    <property type="match status" value="1"/>
</dbReference>
<protein>
    <recommendedName>
        <fullName evidence="2">BHLH domain-containing protein</fullName>
    </recommendedName>
</protein>
<dbReference type="GO" id="GO:0046983">
    <property type="term" value="F:protein dimerization activity"/>
    <property type="evidence" value="ECO:0007669"/>
    <property type="project" value="InterPro"/>
</dbReference>
<organism evidence="3 4">
    <name type="scientific">Clytia hemisphaerica</name>
    <dbReference type="NCBI Taxonomy" id="252671"/>
    <lineage>
        <taxon>Eukaryota</taxon>
        <taxon>Metazoa</taxon>
        <taxon>Cnidaria</taxon>
        <taxon>Hydrozoa</taxon>
        <taxon>Hydroidolina</taxon>
        <taxon>Leptothecata</taxon>
        <taxon>Obeliida</taxon>
        <taxon>Clytiidae</taxon>
        <taxon>Clytia</taxon>
    </lineage>
</organism>
<evidence type="ECO:0000313" key="3">
    <source>
        <dbReference type="EnsemblMetazoa" id="CLYHEMP000713.1"/>
    </source>
</evidence>
<evidence type="ECO:0000313" key="4">
    <source>
        <dbReference type="Proteomes" id="UP000594262"/>
    </source>
</evidence>
<dbReference type="PROSITE" id="PS50888">
    <property type="entry name" value="BHLH"/>
    <property type="match status" value="1"/>
</dbReference>
<dbReference type="OrthoDB" id="6038089at2759"/>
<name>A0A7M5UGB5_9CNID</name>
<dbReference type="SUPFAM" id="SSF47459">
    <property type="entry name" value="HLH, helix-loop-helix DNA-binding domain"/>
    <property type="match status" value="1"/>
</dbReference>
<dbReference type="Pfam" id="PF00010">
    <property type="entry name" value="HLH"/>
    <property type="match status" value="1"/>
</dbReference>
<dbReference type="EnsemblMetazoa" id="CLYHEMT000713.1">
    <property type="protein sequence ID" value="CLYHEMP000713.1"/>
    <property type="gene ID" value="CLYHEMG000713"/>
</dbReference>
<dbReference type="InterPro" id="IPR036638">
    <property type="entry name" value="HLH_DNA-bd_sf"/>
</dbReference>
<feature type="compositionally biased region" description="Basic residues" evidence="1">
    <location>
        <begin position="31"/>
        <end position="41"/>
    </location>
</feature>
<keyword evidence="4" id="KW-1185">Reference proteome</keyword>
<feature type="region of interest" description="Disordered" evidence="1">
    <location>
        <begin position="211"/>
        <end position="243"/>
    </location>
</feature>
<dbReference type="SMART" id="SM00353">
    <property type="entry name" value="HLH"/>
    <property type="match status" value="1"/>
</dbReference>
<dbReference type="InterPro" id="IPR011598">
    <property type="entry name" value="bHLH_dom"/>
</dbReference>
<dbReference type="AlphaFoldDB" id="A0A7M5UGB5"/>
<accession>A0A7M5UGB5</accession>
<evidence type="ECO:0000256" key="1">
    <source>
        <dbReference type="SAM" id="MobiDB-lite"/>
    </source>
</evidence>
<evidence type="ECO:0000259" key="2">
    <source>
        <dbReference type="PROSITE" id="PS50888"/>
    </source>
</evidence>
<reference evidence="3" key="1">
    <citation type="submission" date="2021-01" db="UniProtKB">
        <authorList>
            <consortium name="EnsemblMetazoa"/>
        </authorList>
    </citation>
    <scope>IDENTIFICATION</scope>
</reference>
<feature type="compositionally biased region" description="Polar residues" evidence="1">
    <location>
        <begin position="214"/>
        <end position="236"/>
    </location>
</feature>
<proteinExistence type="predicted"/>
<feature type="compositionally biased region" description="Polar residues" evidence="1">
    <location>
        <begin position="42"/>
        <end position="51"/>
    </location>
</feature>